<keyword evidence="2" id="KW-1185">Reference proteome</keyword>
<feature type="region of interest" description="Disordered" evidence="1">
    <location>
        <begin position="86"/>
        <end position="131"/>
    </location>
</feature>
<name>A0A1S3JTW6_LINAN</name>
<dbReference type="GO" id="GO:0030337">
    <property type="term" value="F:DNA polymerase processivity factor activity"/>
    <property type="evidence" value="ECO:0007669"/>
    <property type="project" value="TreeGrafter"/>
</dbReference>
<dbReference type="KEGG" id="lak:106176096"/>
<gene>
    <name evidence="3" type="primary">LOC106176096</name>
</gene>
<dbReference type="PANTHER" id="PTHR21053:SF2">
    <property type="entry name" value="TRANSCRIPTION ELONGATION FACTOR, MITOCHONDRIAL"/>
    <property type="match status" value="1"/>
</dbReference>
<evidence type="ECO:0000313" key="3">
    <source>
        <dbReference type="RefSeq" id="XP_013413778.1"/>
    </source>
</evidence>
<feature type="compositionally biased region" description="Basic residues" evidence="1">
    <location>
        <begin position="116"/>
        <end position="130"/>
    </location>
</feature>
<dbReference type="Proteomes" id="UP000085678">
    <property type="component" value="Unplaced"/>
</dbReference>
<organism evidence="2 3">
    <name type="scientific">Lingula anatina</name>
    <name type="common">Brachiopod</name>
    <name type="synonym">Lingula unguis</name>
    <dbReference type="NCBI Taxonomy" id="7574"/>
    <lineage>
        <taxon>Eukaryota</taxon>
        <taxon>Metazoa</taxon>
        <taxon>Spiralia</taxon>
        <taxon>Lophotrochozoa</taxon>
        <taxon>Brachiopoda</taxon>
        <taxon>Linguliformea</taxon>
        <taxon>Lingulata</taxon>
        <taxon>Lingulida</taxon>
        <taxon>Linguloidea</taxon>
        <taxon>Lingulidae</taxon>
        <taxon>Lingula</taxon>
    </lineage>
</organism>
<dbReference type="AlphaFoldDB" id="A0A1S3JTW6"/>
<dbReference type="GO" id="GO:0006392">
    <property type="term" value="P:transcription elongation by mitochondrial RNA polymerase"/>
    <property type="evidence" value="ECO:0007669"/>
    <property type="project" value="InterPro"/>
</dbReference>
<dbReference type="InParanoid" id="A0A1S3JTW6"/>
<accession>A0A1S3JTW6</accession>
<proteinExistence type="predicted"/>
<dbReference type="RefSeq" id="XP_013413778.1">
    <property type="nucleotide sequence ID" value="XM_013558324.1"/>
</dbReference>
<protein>
    <submittedName>
        <fullName evidence="3">Uncharacterized protein LOC106176096</fullName>
    </submittedName>
</protein>
<dbReference type="PANTHER" id="PTHR21053">
    <property type="entry name" value="TRANSCRIPTION ELONGATION FACTOR, MITOCHONDRIAL"/>
    <property type="match status" value="1"/>
</dbReference>
<dbReference type="GO" id="GO:0042645">
    <property type="term" value="C:mitochondrial nucleoid"/>
    <property type="evidence" value="ECO:0007669"/>
    <property type="project" value="TreeGrafter"/>
</dbReference>
<reference evidence="3" key="1">
    <citation type="submission" date="2025-08" db="UniProtKB">
        <authorList>
            <consortium name="RefSeq"/>
        </authorList>
    </citation>
    <scope>IDENTIFICATION</scope>
    <source>
        <tissue evidence="3">Gonads</tissue>
    </source>
</reference>
<evidence type="ECO:0000313" key="2">
    <source>
        <dbReference type="Proteomes" id="UP000085678"/>
    </source>
</evidence>
<sequence>MSGLRVFGRFQAVLRSQYVITKSIKNPRTVHSCSLNLQRHAGGCARESLPIIFVSANGQEKESKKINTEYEEEICKSEKVVASESNTSCRHVTEQKGPPPSPLPQSSSANLDNGTKARKVQSKRGGRKKAPVFCDPPLTKESLKNVSSVCAIVFGYYKVYATTMGRNLSLNNMVTIDVSTAVKEAHLHQRLLRRVYNSILPELPMSNLYVMETQNYVYKTLKRIKPQIHMQLVECTLKTVLSQQQRHSEHPVYFESIPGLVNMRFGLVQDGVRMPCKTIVEEIYNEDLTDTGIKIPNFIYTEYKNMKDIDRELMGSCILLGAAFWKHGLELEKGPSYSLT</sequence>
<dbReference type="InterPro" id="IPR039150">
    <property type="entry name" value="TEFM"/>
</dbReference>
<evidence type="ECO:0000256" key="1">
    <source>
        <dbReference type="SAM" id="MobiDB-lite"/>
    </source>
</evidence>
<dbReference type="GeneID" id="106176096"/>